<accession>C7DHC9</accession>
<keyword evidence="1" id="KW-0812">Transmembrane</keyword>
<keyword evidence="1" id="KW-0472">Membrane</keyword>
<reference evidence="2 3" key="2">
    <citation type="journal article" date="2010" name="Proc. Natl. Acad. Sci. U.S.A.">
        <title>Enigmatic, ultrasmall, uncultivated Archaea.</title>
        <authorList>
            <person name="Baker B.J."/>
            <person name="Comolli L.R."/>
            <person name="Dick G.J."/>
            <person name="Hauser L.J."/>
            <person name="Hyatt D."/>
            <person name="Dill B.D."/>
            <person name="Land M.L."/>
            <person name="Verberkmoes N.C."/>
            <person name="Hettich R.L."/>
            <person name="Banfield J.F."/>
        </authorList>
    </citation>
    <scope>NUCLEOTIDE SEQUENCE [LARGE SCALE GENOMIC DNA]</scope>
    <source>
        <strain evidence="2">ARMAN-2</strain>
    </source>
</reference>
<reference evidence="2 3" key="1">
    <citation type="journal article" date="2009" name="Genome Biol.">
        <title>Community-wide analysis of microbial genome sequence signatures.</title>
        <authorList>
            <person name="Dick G.J."/>
            <person name="Andersson A.F."/>
            <person name="Baker B.J."/>
            <person name="Simmons S.L."/>
            <person name="Thomas B.C."/>
            <person name="Yelton A.P."/>
            <person name="Banfield J.F."/>
        </authorList>
    </citation>
    <scope>NUCLEOTIDE SEQUENCE [LARGE SCALE GENOMIC DNA]</scope>
    <source>
        <strain evidence="2">ARMAN-2</strain>
    </source>
</reference>
<dbReference type="EMBL" id="GG697240">
    <property type="protein sequence ID" value="EET90031.1"/>
    <property type="molecule type" value="Genomic_DNA"/>
</dbReference>
<evidence type="ECO:0000313" key="2">
    <source>
        <dbReference type="EMBL" id="EET90031.1"/>
    </source>
</evidence>
<dbReference type="AlphaFoldDB" id="C7DHC9"/>
<keyword evidence="1" id="KW-1133">Transmembrane helix</keyword>
<gene>
    <name evidence="2" type="ORF">UNLARM2_0475</name>
</gene>
<proteinExistence type="predicted"/>
<feature type="transmembrane region" description="Helical" evidence="1">
    <location>
        <begin position="101"/>
        <end position="120"/>
    </location>
</feature>
<evidence type="ECO:0000256" key="1">
    <source>
        <dbReference type="SAM" id="Phobius"/>
    </source>
</evidence>
<name>C7DHC9_MICA2</name>
<keyword evidence="3" id="KW-1185">Reference proteome</keyword>
<feature type="transmembrane region" description="Helical" evidence="1">
    <location>
        <begin position="75"/>
        <end position="95"/>
    </location>
</feature>
<dbReference type="Proteomes" id="UP000332487">
    <property type="component" value="Unassembled WGS sequence"/>
</dbReference>
<organism evidence="2 3">
    <name type="scientific">Candidatus Micrarchaeum acidiphilum ARMAN-2</name>
    <dbReference type="NCBI Taxonomy" id="425595"/>
    <lineage>
        <taxon>Archaea</taxon>
        <taxon>Candidatus Micrarchaeota</taxon>
        <taxon>Candidatus Micrarchaeia</taxon>
        <taxon>Candidatus Micrarchaeales</taxon>
        <taxon>Candidatus Micrarchaeaceae</taxon>
        <taxon>Candidatus Micrarchaeum</taxon>
    </lineage>
</organism>
<evidence type="ECO:0000313" key="3">
    <source>
        <dbReference type="Proteomes" id="UP000332487"/>
    </source>
</evidence>
<protein>
    <submittedName>
        <fullName evidence="2">Uncharacterized protein</fullName>
    </submittedName>
</protein>
<sequence>MHAMQDKSIRVKSDAGRQGLSADILRAGQDQKKKELGASLLRTEEETPLRGKAGRARSFVRSRALPFIDRNKKMLALIFLEMDLIPSAAAANAVFGLHALTAAAVLLAAAPGYLIEYGFLSGLVKILGKFV</sequence>